<dbReference type="EMBL" id="CAACVS010000440">
    <property type="protein sequence ID" value="VEU42424.1"/>
    <property type="molecule type" value="Genomic_DNA"/>
</dbReference>
<dbReference type="Gene3D" id="3.10.129.10">
    <property type="entry name" value="Hotdog Thioesterase"/>
    <property type="match status" value="1"/>
</dbReference>
<organism evidence="5 6">
    <name type="scientific">Pseudo-nitzschia multistriata</name>
    <dbReference type="NCBI Taxonomy" id="183589"/>
    <lineage>
        <taxon>Eukaryota</taxon>
        <taxon>Sar</taxon>
        <taxon>Stramenopiles</taxon>
        <taxon>Ochrophyta</taxon>
        <taxon>Bacillariophyta</taxon>
        <taxon>Bacillariophyceae</taxon>
        <taxon>Bacillariophycidae</taxon>
        <taxon>Bacillariales</taxon>
        <taxon>Bacillariaceae</taxon>
        <taxon>Pseudo-nitzschia</taxon>
    </lineage>
</organism>
<dbReference type="AlphaFoldDB" id="A0A448ZK78"/>
<dbReference type="Pfam" id="PF03061">
    <property type="entry name" value="4HBT"/>
    <property type="match status" value="1"/>
</dbReference>
<dbReference type="PANTHER" id="PTHR21660">
    <property type="entry name" value="THIOESTERASE SUPERFAMILY MEMBER-RELATED"/>
    <property type="match status" value="1"/>
</dbReference>
<keyword evidence="2" id="KW-0378">Hydrolase</keyword>
<dbReference type="CDD" id="cd03443">
    <property type="entry name" value="PaaI_thioesterase"/>
    <property type="match status" value="1"/>
</dbReference>
<accession>A0A448ZK78</accession>
<evidence type="ECO:0000256" key="3">
    <source>
        <dbReference type="SAM" id="MobiDB-lite"/>
    </source>
</evidence>
<evidence type="ECO:0000259" key="4">
    <source>
        <dbReference type="Pfam" id="PF03061"/>
    </source>
</evidence>
<evidence type="ECO:0000313" key="6">
    <source>
        <dbReference type="Proteomes" id="UP000291116"/>
    </source>
</evidence>
<sequence>MATQFVSFPPHYNDKSYKSLETPCGSGLLSTHRSVGSYIKKNHSSLFLPIYRCVVFVLSTLTTDTTSQLNILGHNRHTLGVDGAKVGIFEQTHQVGLGGFLEGEDGRSLKAQITLEILGNLTNQTLKRKLSDQEISALLVTTDLAEGNGSGPVSMGLFDASGGGGRLAGGLGSELFAGSLSSGRLSGASKQASTVTNTTETMAPSQTTEHATEDKEPLPTASELQKQLRVDATMGANGFAKSLLRAVVVRSVELGGGSAHGRRDRDRLVVSFRVTPELSNGHGLHGGAFATATDVFTSVILHLRTPVPSVTSDLHVSCLAPAPIGSTVVCICTVDRAGGRLQYSSCDLYREESNNGGIVGESTNPKWIPIGKGLHTKCVLKKARKNALPPRTSRL</sequence>
<dbReference type="Proteomes" id="UP000291116">
    <property type="component" value="Unassembled WGS sequence"/>
</dbReference>
<dbReference type="InterPro" id="IPR039298">
    <property type="entry name" value="ACOT13"/>
</dbReference>
<dbReference type="GO" id="GO:0047617">
    <property type="term" value="F:fatty acyl-CoA hydrolase activity"/>
    <property type="evidence" value="ECO:0007669"/>
    <property type="project" value="InterPro"/>
</dbReference>
<feature type="compositionally biased region" description="Polar residues" evidence="3">
    <location>
        <begin position="190"/>
        <end position="209"/>
    </location>
</feature>
<name>A0A448ZK78_9STRA</name>
<evidence type="ECO:0000256" key="1">
    <source>
        <dbReference type="ARBA" id="ARBA00008324"/>
    </source>
</evidence>
<comment type="similarity">
    <text evidence="1">Belongs to the thioesterase PaaI family.</text>
</comment>
<dbReference type="InterPro" id="IPR006683">
    <property type="entry name" value="Thioestr_dom"/>
</dbReference>
<dbReference type="SUPFAM" id="SSF54637">
    <property type="entry name" value="Thioesterase/thiol ester dehydrase-isomerase"/>
    <property type="match status" value="1"/>
</dbReference>
<keyword evidence="6" id="KW-1185">Reference proteome</keyword>
<proteinExistence type="inferred from homology"/>
<evidence type="ECO:0000256" key="2">
    <source>
        <dbReference type="ARBA" id="ARBA00022801"/>
    </source>
</evidence>
<gene>
    <name evidence="5" type="ORF">PSNMU_V1.4_AUG-EV-PASAV3_0093260</name>
</gene>
<dbReference type="OrthoDB" id="2831072at2759"/>
<evidence type="ECO:0000313" key="5">
    <source>
        <dbReference type="EMBL" id="VEU42424.1"/>
    </source>
</evidence>
<feature type="domain" description="Thioesterase" evidence="4">
    <location>
        <begin position="284"/>
        <end position="353"/>
    </location>
</feature>
<protein>
    <recommendedName>
        <fullName evidence="4">Thioesterase domain-containing protein</fullName>
    </recommendedName>
</protein>
<dbReference type="PANTHER" id="PTHR21660:SF1">
    <property type="entry name" value="ACYL-COENZYME A THIOESTERASE 13"/>
    <property type="match status" value="1"/>
</dbReference>
<dbReference type="InterPro" id="IPR029069">
    <property type="entry name" value="HotDog_dom_sf"/>
</dbReference>
<feature type="region of interest" description="Disordered" evidence="3">
    <location>
        <begin position="182"/>
        <end position="220"/>
    </location>
</feature>
<reference evidence="5 6" key="1">
    <citation type="submission" date="2019-01" db="EMBL/GenBank/DDBJ databases">
        <authorList>
            <person name="Ferrante I. M."/>
        </authorList>
    </citation>
    <scope>NUCLEOTIDE SEQUENCE [LARGE SCALE GENOMIC DNA]</scope>
    <source>
        <strain evidence="5 6">B856</strain>
    </source>
</reference>